<evidence type="ECO:0000313" key="1">
    <source>
        <dbReference type="EMBL" id="KKK77068.1"/>
    </source>
</evidence>
<dbReference type="AlphaFoldDB" id="A0A0F8Y6V8"/>
<accession>A0A0F8Y6V8</accession>
<dbReference type="EMBL" id="LAZR01055132">
    <property type="protein sequence ID" value="KKK77068.1"/>
    <property type="molecule type" value="Genomic_DNA"/>
</dbReference>
<sequence>MDVIRKVCFILILVALVSFMGGLAGAEEKAKMNIN</sequence>
<reference evidence="1" key="1">
    <citation type="journal article" date="2015" name="Nature">
        <title>Complex archaea that bridge the gap between prokaryotes and eukaryotes.</title>
        <authorList>
            <person name="Spang A."/>
            <person name="Saw J.H."/>
            <person name="Jorgensen S.L."/>
            <person name="Zaremba-Niedzwiedzka K."/>
            <person name="Martijn J."/>
            <person name="Lind A.E."/>
            <person name="van Eijk R."/>
            <person name="Schleper C."/>
            <person name="Guy L."/>
            <person name="Ettema T.J."/>
        </authorList>
    </citation>
    <scope>NUCLEOTIDE SEQUENCE</scope>
</reference>
<comment type="caution">
    <text evidence="1">The sequence shown here is derived from an EMBL/GenBank/DDBJ whole genome shotgun (WGS) entry which is preliminary data.</text>
</comment>
<feature type="non-terminal residue" evidence="1">
    <location>
        <position position="35"/>
    </location>
</feature>
<proteinExistence type="predicted"/>
<name>A0A0F8Y6V8_9ZZZZ</name>
<gene>
    <name evidence="1" type="ORF">LCGC14_2857300</name>
</gene>
<organism evidence="1">
    <name type="scientific">marine sediment metagenome</name>
    <dbReference type="NCBI Taxonomy" id="412755"/>
    <lineage>
        <taxon>unclassified sequences</taxon>
        <taxon>metagenomes</taxon>
        <taxon>ecological metagenomes</taxon>
    </lineage>
</organism>
<protein>
    <submittedName>
        <fullName evidence="1">Uncharacterized protein</fullName>
    </submittedName>
</protein>